<proteinExistence type="predicted"/>
<sequence length="159" mass="17285">MDSDRALLAELLPRLTQLSRTFNRGRLVEHAITASGLGLDQPSVSILTALQLAGEPLRIGEIASRLQVVGPHVTRQVQALEKRGLVRRVTDPADQRARLIAPTDAGTAAAEQYFGTMLGWFTEALAGWTAEDRSALGRLLGRFVDDLSARMAALDDEPR</sequence>
<dbReference type="EMBL" id="BAAAZN010000014">
    <property type="protein sequence ID" value="GAA3566404.1"/>
    <property type="molecule type" value="Genomic_DNA"/>
</dbReference>
<dbReference type="InterPro" id="IPR036388">
    <property type="entry name" value="WH-like_DNA-bd_sf"/>
</dbReference>
<dbReference type="PROSITE" id="PS50995">
    <property type="entry name" value="HTH_MARR_2"/>
    <property type="match status" value="1"/>
</dbReference>
<dbReference type="RefSeq" id="WP_344865413.1">
    <property type="nucleotide sequence ID" value="NZ_BAAAZN010000014.1"/>
</dbReference>
<dbReference type="PRINTS" id="PR00598">
    <property type="entry name" value="HTHMARR"/>
</dbReference>
<protein>
    <submittedName>
        <fullName evidence="2">MarR family winged helix-turn-helix transcriptional regulator</fullName>
    </submittedName>
</protein>
<dbReference type="Pfam" id="PF01047">
    <property type="entry name" value="MarR"/>
    <property type="match status" value="1"/>
</dbReference>
<evidence type="ECO:0000259" key="1">
    <source>
        <dbReference type="PROSITE" id="PS50995"/>
    </source>
</evidence>
<dbReference type="SUPFAM" id="SSF46785">
    <property type="entry name" value="Winged helix' DNA-binding domain"/>
    <property type="match status" value="1"/>
</dbReference>
<dbReference type="PANTHER" id="PTHR33164">
    <property type="entry name" value="TRANSCRIPTIONAL REGULATOR, MARR FAMILY"/>
    <property type="match status" value="1"/>
</dbReference>
<evidence type="ECO:0000313" key="2">
    <source>
        <dbReference type="EMBL" id="GAA3566404.1"/>
    </source>
</evidence>
<dbReference type="Proteomes" id="UP001500689">
    <property type="component" value="Unassembled WGS sequence"/>
</dbReference>
<dbReference type="SMART" id="SM00347">
    <property type="entry name" value="HTH_MARR"/>
    <property type="match status" value="1"/>
</dbReference>
<dbReference type="InterPro" id="IPR039422">
    <property type="entry name" value="MarR/SlyA-like"/>
</dbReference>
<feature type="domain" description="HTH marR-type" evidence="1">
    <location>
        <begin position="8"/>
        <end position="145"/>
    </location>
</feature>
<evidence type="ECO:0000313" key="3">
    <source>
        <dbReference type="Proteomes" id="UP001500689"/>
    </source>
</evidence>
<dbReference type="InterPro" id="IPR000835">
    <property type="entry name" value="HTH_MarR-typ"/>
</dbReference>
<keyword evidence="3" id="KW-1185">Reference proteome</keyword>
<dbReference type="PANTHER" id="PTHR33164:SF57">
    <property type="entry name" value="MARR-FAMILY TRANSCRIPTIONAL REGULATOR"/>
    <property type="match status" value="1"/>
</dbReference>
<organism evidence="2 3">
    <name type="scientific">Amycolatopsis ultiminotia</name>
    <dbReference type="NCBI Taxonomy" id="543629"/>
    <lineage>
        <taxon>Bacteria</taxon>
        <taxon>Bacillati</taxon>
        <taxon>Actinomycetota</taxon>
        <taxon>Actinomycetes</taxon>
        <taxon>Pseudonocardiales</taxon>
        <taxon>Pseudonocardiaceae</taxon>
        <taxon>Amycolatopsis</taxon>
    </lineage>
</organism>
<accession>A0ABP6XGI5</accession>
<reference evidence="3" key="1">
    <citation type="journal article" date="2019" name="Int. J. Syst. Evol. Microbiol.">
        <title>The Global Catalogue of Microorganisms (GCM) 10K type strain sequencing project: providing services to taxonomists for standard genome sequencing and annotation.</title>
        <authorList>
            <consortium name="The Broad Institute Genomics Platform"/>
            <consortium name="The Broad Institute Genome Sequencing Center for Infectious Disease"/>
            <person name="Wu L."/>
            <person name="Ma J."/>
        </authorList>
    </citation>
    <scope>NUCLEOTIDE SEQUENCE [LARGE SCALE GENOMIC DNA]</scope>
    <source>
        <strain evidence="3">JCM 16898</strain>
    </source>
</reference>
<gene>
    <name evidence="2" type="ORF">GCM10022222_57820</name>
</gene>
<comment type="caution">
    <text evidence="2">The sequence shown here is derived from an EMBL/GenBank/DDBJ whole genome shotgun (WGS) entry which is preliminary data.</text>
</comment>
<name>A0ABP6XGI5_9PSEU</name>
<dbReference type="Gene3D" id="1.10.10.10">
    <property type="entry name" value="Winged helix-like DNA-binding domain superfamily/Winged helix DNA-binding domain"/>
    <property type="match status" value="1"/>
</dbReference>
<dbReference type="InterPro" id="IPR036390">
    <property type="entry name" value="WH_DNA-bd_sf"/>
</dbReference>